<keyword evidence="3" id="KW-1185">Reference proteome</keyword>
<dbReference type="RefSeq" id="WP_184307838.1">
    <property type="nucleotide sequence ID" value="NZ_JACHEN010000002.1"/>
</dbReference>
<feature type="domain" description="Pyruvate carboxyltransferase" evidence="1">
    <location>
        <begin position="4"/>
        <end position="258"/>
    </location>
</feature>
<dbReference type="Pfam" id="PF00682">
    <property type="entry name" value="HMGL-like"/>
    <property type="match status" value="1"/>
</dbReference>
<dbReference type="PANTHER" id="PTHR43778">
    <property type="entry name" value="PYRUVATE CARBOXYLASE"/>
    <property type="match status" value="1"/>
</dbReference>
<dbReference type="GO" id="GO:0004736">
    <property type="term" value="F:pyruvate carboxylase activity"/>
    <property type="evidence" value="ECO:0007669"/>
    <property type="project" value="TreeGrafter"/>
</dbReference>
<dbReference type="GO" id="GO:0005737">
    <property type="term" value="C:cytoplasm"/>
    <property type="evidence" value="ECO:0007669"/>
    <property type="project" value="TreeGrafter"/>
</dbReference>
<organism evidence="2 3">
    <name type="scientific">Anaerosolibacter carboniphilus</name>
    <dbReference type="NCBI Taxonomy" id="1417629"/>
    <lineage>
        <taxon>Bacteria</taxon>
        <taxon>Bacillati</taxon>
        <taxon>Bacillota</taxon>
        <taxon>Clostridia</taxon>
        <taxon>Peptostreptococcales</taxon>
        <taxon>Thermotaleaceae</taxon>
        <taxon>Anaerosolibacter</taxon>
    </lineage>
</organism>
<gene>
    <name evidence="2" type="ORF">HNQ80_000499</name>
</gene>
<dbReference type="GO" id="GO:0016740">
    <property type="term" value="F:transferase activity"/>
    <property type="evidence" value="ECO:0007669"/>
    <property type="project" value="UniProtKB-KW"/>
</dbReference>
<evidence type="ECO:0000313" key="3">
    <source>
        <dbReference type="Proteomes" id="UP000579281"/>
    </source>
</evidence>
<protein>
    <submittedName>
        <fullName evidence="2">Pyruvate/oxaloacetate carboxyltransferase</fullName>
    </submittedName>
</protein>
<dbReference type="PANTHER" id="PTHR43778:SF2">
    <property type="entry name" value="PYRUVATE CARBOXYLASE, MITOCHONDRIAL"/>
    <property type="match status" value="1"/>
</dbReference>
<reference evidence="2 3" key="1">
    <citation type="submission" date="2020-08" db="EMBL/GenBank/DDBJ databases">
        <title>Genomic Encyclopedia of Type Strains, Phase IV (KMG-IV): sequencing the most valuable type-strain genomes for metagenomic binning, comparative biology and taxonomic classification.</title>
        <authorList>
            <person name="Goeker M."/>
        </authorList>
    </citation>
    <scope>NUCLEOTIDE SEQUENCE [LARGE SCALE GENOMIC DNA]</scope>
    <source>
        <strain evidence="2 3">DSM 103526</strain>
    </source>
</reference>
<keyword evidence="2" id="KW-0670">Pyruvate</keyword>
<dbReference type="SUPFAM" id="SSF51569">
    <property type="entry name" value="Aldolase"/>
    <property type="match status" value="1"/>
</dbReference>
<dbReference type="InterPro" id="IPR055268">
    <property type="entry name" value="PCB-like"/>
</dbReference>
<evidence type="ECO:0000313" key="2">
    <source>
        <dbReference type="EMBL" id="MBB6214419.1"/>
    </source>
</evidence>
<dbReference type="InterPro" id="IPR013785">
    <property type="entry name" value="Aldolase_TIM"/>
</dbReference>
<dbReference type="PROSITE" id="PS50991">
    <property type="entry name" value="PYR_CT"/>
    <property type="match status" value="1"/>
</dbReference>
<comment type="caution">
    <text evidence="2">The sequence shown here is derived from an EMBL/GenBank/DDBJ whole genome shotgun (WGS) entry which is preliminary data.</text>
</comment>
<dbReference type="Proteomes" id="UP000579281">
    <property type="component" value="Unassembled WGS sequence"/>
</dbReference>
<dbReference type="AlphaFoldDB" id="A0A841KW56"/>
<dbReference type="GO" id="GO:0006094">
    <property type="term" value="P:gluconeogenesis"/>
    <property type="evidence" value="ECO:0007669"/>
    <property type="project" value="TreeGrafter"/>
</dbReference>
<sequence>MFEVKVTETVFQNMHPSLIAKRIEGGEMISLLKKLDSIGYYALGVWNEHAFDASHGALYENPWERLKMMRKFVTHTKLLLSLTKQATEGQKRETFIRKAVYHGVDIIRILYTSTEMGEIETCVRTIQKEGGQGQIAIAYTAAAPYDIGHYLGIARRMKEIGAESICLVDQHGGLTPYSAFEMITMLKHVIKIPVHFHSCHNSDMVSMAYLKAIEAGADVIDASISMETPGCSGLSTETIVKALSGTKYDTGLDVATLKEISACMERWR</sequence>
<evidence type="ECO:0000259" key="1">
    <source>
        <dbReference type="PROSITE" id="PS50991"/>
    </source>
</evidence>
<proteinExistence type="predicted"/>
<dbReference type="EMBL" id="JACHEN010000002">
    <property type="protein sequence ID" value="MBB6214419.1"/>
    <property type="molecule type" value="Genomic_DNA"/>
</dbReference>
<dbReference type="InterPro" id="IPR000891">
    <property type="entry name" value="PYR_CT"/>
</dbReference>
<name>A0A841KW56_9FIRM</name>
<keyword evidence="2" id="KW-0808">Transferase</keyword>
<dbReference type="Gene3D" id="3.20.20.70">
    <property type="entry name" value="Aldolase class I"/>
    <property type="match status" value="1"/>
</dbReference>
<accession>A0A841KW56</accession>